<comment type="similarity">
    <text evidence="2">Belongs to the ferric reductase (FRE) family.</text>
</comment>
<name>A0ABP0EEF7_9ASCO</name>
<evidence type="ECO:0000256" key="12">
    <source>
        <dbReference type="ARBA" id="ARBA00023065"/>
    </source>
</evidence>
<feature type="domain" description="FAD-binding FR-type" evidence="19">
    <location>
        <begin position="402"/>
        <end position="521"/>
    </location>
</feature>
<keyword evidence="7 17" id="KW-0812">Transmembrane</keyword>
<feature type="region of interest" description="Disordered" evidence="16">
    <location>
        <begin position="599"/>
        <end position="621"/>
    </location>
</feature>
<feature type="chain" id="PRO_5047396386" description="ferric-chelate reductase (NADPH)" evidence="18">
    <location>
        <begin position="19"/>
        <end position="696"/>
    </location>
</feature>
<dbReference type="SFLD" id="SFLDG01168">
    <property type="entry name" value="Ferric_reductase_subgroup_(FRE"/>
    <property type="match status" value="1"/>
</dbReference>
<dbReference type="SFLD" id="SFLDS00052">
    <property type="entry name" value="Ferric_Reductase_Domain"/>
    <property type="match status" value="1"/>
</dbReference>
<evidence type="ECO:0000256" key="5">
    <source>
        <dbReference type="ARBA" id="ARBA00022475"/>
    </source>
</evidence>
<evidence type="ECO:0000256" key="15">
    <source>
        <dbReference type="ARBA" id="ARBA00048483"/>
    </source>
</evidence>
<dbReference type="InterPro" id="IPR051410">
    <property type="entry name" value="Ferric/Cupric_Reductase"/>
</dbReference>
<evidence type="ECO:0000259" key="19">
    <source>
        <dbReference type="PROSITE" id="PS51384"/>
    </source>
</evidence>
<proteinExistence type="inferred from homology"/>
<dbReference type="Pfam" id="PF08022">
    <property type="entry name" value="FAD_binding_8"/>
    <property type="match status" value="1"/>
</dbReference>
<feature type="transmembrane region" description="Helical" evidence="17">
    <location>
        <begin position="305"/>
        <end position="327"/>
    </location>
</feature>
<dbReference type="InterPro" id="IPR013121">
    <property type="entry name" value="Fe_red_NAD-bd_6"/>
</dbReference>
<keyword evidence="14" id="KW-0325">Glycoprotein</keyword>
<dbReference type="InterPro" id="IPR039261">
    <property type="entry name" value="FNR_nucleotide-bd"/>
</dbReference>
<dbReference type="PANTHER" id="PTHR32361:SF9">
    <property type="entry name" value="FERRIC REDUCTASE TRANSMEMBRANE COMPONENT 3-RELATED"/>
    <property type="match status" value="1"/>
</dbReference>
<dbReference type="InterPro" id="IPR013130">
    <property type="entry name" value="Fe3_Rdtase_TM_dom"/>
</dbReference>
<feature type="transmembrane region" description="Helical" evidence="17">
    <location>
        <begin position="339"/>
        <end position="356"/>
    </location>
</feature>
<evidence type="ECO:0000256" key="1">
    <source>
        <dbReference type="ARBA" id="ARBA00004651"/>
    </source>
</evidence>
<feature type="transmembrane region" description="Helical" evidence="17">
    <location>
        <begin position="368"/>
        <end position="388"/>
    </location>
</feature>
<organism evidence="20 21">
    <name type="scientific">[Candida] anglica</name>
    <dbReference type="NCBI Taxonomy" id="148631"/>
    <lineage>
        <taxon>Eukaryota</taxon>
        <taxon>Fungi</taxon>
        <taxon>Dikarya</taxon>
        <taxon>Ascomycota</taxon>
        <taxon>Saccharomycotina</taxon>
        <taxon>Pichiomycetes</taxon>
        <taxon>Debaryomycetaceae</taxon>
        <taxon>Kurtzmaniella</taxon>
    </lineage>
</organism>
<evidence type="ECO:0000256" key="9">
    <source>
        <dbReference type="ARBA" id="ARBA00022982"/>
    </source>
</evidence>
<comment type="subcellular location">
    <subcellularLocation>
        <location evidence="1">Cell membrane</location>
        <topology evidence="1">Multi-pass membrane protein</topology>
    </subcellularLocation>
</comment>
<evidence type="ECO:0000256" key="2">
    <source>
        <dbReference type="ARBA" id="ARBA00006278"/>
    </source>
</evidence>
<keyword evidence="12" id="KW-0406">Ion transport</keyword>
<keyword evidence="21" id="KW-1185">Reference proteome</keyword>
<keyword evidence="5" id="KW-1003">Cell membrane</keyword>
<evidence type="ECO:0000256" key="18">
    <source>
        <dbReference type="SAM" id="SignalP"/>
    </source>
</evidence>
<feature type="transmembrane region" description="Helical" evidence="17">
    <location>
        <begin position="158"/>
        <end position="183"/>
    </location>
</feature>
<evidence type="ECO:0000313" key="21">
    <source>
        <dbReference type="Proteomes" id="UP001497600"/>
    </source>
</evidence>
<evidence type="ECO:0000256" key="16">
    <source>
        <dbReference type="SAM" id="MobiDB-lite"/>
    </source>
</evidence>
<dbReference type="PANTHER" id="PTHR32361">
    <property type="entry name" value="FERRIC/CUPRIC REDUCTASE TRANSMEMBRANE COMPONENT"/>
    <property type="match status" value="1"/>
</dbReference>
<dbReference type="EMBL" id="OZ004257">
    <property type="protein sequence ID" value="CAK7907877.1"/>
    <property type="molecule type" value="Genomic_DNA"/>
</dbReference>
<keyword evidence="8" id="KW-0274">FAD</keyword>
<evidence type="ECO:0000256" key="17">
    <source>
        <dbReference type="SAM" id="Phobius"/>
    </source>
</evidence>
<feature type="signal peptide" evidence="18">
    <location>
        <begin position="1"/>
        <end position="18"/>
    </location>
</feature>
<keyword evidence="4" id="KW-0813">Transport</keyword>
<evidence type="ECO:0000256" key="11">
    <source>
        <dbReference type="ARBA" id="ARBA00023002"/>
    </source>
</evidence>
<dbReference type="InterPro" id="IPR017927">
    <property type="entry name" value="FAD-bd_FR_type"/>
</dbReference>
<evidence type="ECO:0000256" key="8">
    <source>
        <dbReference type="ARBA" id="ARBA00022827"/>
    </source>
</evidence>
<evidence type="ECO:0000256" key="6">
    <source>
        <dbReference type="ARBA" id="ARBA00022630"/>
    </source>
</evidence>
<reference evidence="20 21" key="1">
    <citation type="submission" date="2024-01" db="EMBL/GenBank/DDBJ databases">
        <authorList>
            <consortium name="Genoscope - CEA"/>
            <person name="William W."/>
        </authorList>
    </citation>
    <scope>NUCLEOTIDE SEQUENCE [LARGE SCALE GENOMIC DNA]</scope>
    <source>
        <strain evidence="20 21">29B2s-10</strain>
    </source>
</reference>
<evidence type="ECO:0000313" key="20">
    <source>
        <dbReference type="EMBL" id="CAK7907877.1"/>
    </source>
</evidence>
<dbReference type="CDD" id="cd06186">
    <property type="entry name" value="NOX_Duox_like_FAD_NADP"/>
    <property type="match status" value="1"/>
</dbReference>
<accession>A0ABP0EEF7</accession>
<evidence type="ECO:0000256" key="13">
    <source>
        <dbReference type="ARBA" id="ARBA00023136"/>
    </source>
</evidence>
<evidence type="ECO:0000256" key="4">
    <source>
        <dbReference type="ARBA" id="ARBA00022448"/>
    </source>
</evidence>
<dbReference type="InterPro" id="IPR017938">
    <property type="entry name" value="Riboflavin_synthase-like_b-brl"/>
</dbReference>
<dbReference type="Pfam" id="PF08030">
    <property type="entry name" value="NAD_binding_6"/>
    <property type="match status" value="1"/>
</dbReference>
<keyword evidence="6" id="KW-0285">Flavoprotein</keyword>
<comment type="catalytic activity">
    <reaction evidence="15">
        <text>2 a Fe(II)-siderophore + NADP(+) + H(+) = 2 a Fe(III)-siderophore + NADPH</text>
        <dbReference type="Rhea" id="RHEA:28795"/>
        <dbReference type="Rhea" id="RHEA-COMP:11342"/>
        <dbReference type="Rhea" id="RHEA-COMP:11344"/>
        <dbReference type="ChEBI" id="CHEBI:15378"/>
        <dbReference type="ChEBI" id="CHEBI:29033"/>
        <dbReference type="ChEBI" id="CHEBI:29034"/>
        <dbReference type="ChEBI" id="CHEBI:57783"/>
        <dbReference type="ChEBI" id="CHEBI:58349"/>
        <dbReference type="EC" id="1.16.1.9"/>
    </reaction>
</comment>
<evidence type="ECO:0000256" key="3">
    <source>
        <dbReference type="ARBA" id="ARBA00012668"/>
    </source>
</evidence>
<dbReference type="PROSITE" id="PS51384">
    <property type="entry name" value="FAD_FR"/>
    <property type="match status" value="1"/>
</dbReference>
<feature type="transmembrane region" description="Helical" evidence="17">
    <location>
        <begin position="211"/>
        <end position="238"/>
    </location>
</feature>
<gene>
    <name evidence="20" type="primary">CFL1</name>
    <name evidence="20" type="ORF">CAAN4_E07470</name>
</gene>
<evidence type="ECO:0000256" key="10">
    <source>
        <dbReference type="ARBA" id="ARBA00022989"/>
    </source>
</evidence>
<keyword evidence="9" id="KW-0249">Electron transport</keyword>
<dbReference type="EC" id="1.16.1.9" evidence="3"/>
<keyword evidence="13 17" id="KW-0472">Membrane</keyword>
<evidence type="ECO:0000256" key="14">
    <source>
        <dbReference type="ARBA" id="ARBA00023180"/>
    </source>
</evidence>
<sequence length="696" mass="79133">MKISHLIALATSVTLVAAMEELKLIYSEPEIRFLACTGLLAKTATLFGKKDKKGYCNVKNQVALGSAAHCFVDNMNKKGVNYFIEECEITEEQFYAAYDNATQYLVDVTKVEGFNKTKLLSSPIKLKQVAVNRAYDSIYTRWINYNYATWYSVVLLSYWFAAIFIAGICNFLSFAFPDVLSFFNGSASKLFRKYITLPATIRRKHAASGSFMYIFAGLIPTRLESILVLGWFILALVFNIDHIDHVSHNFVWASTKAEMGRKIADRSGIIACYLVPIQILFAGRNNFTQWISGWSYSRMILLHRWISRITFILVLVHTIAMSISGVALGKFVSRNNKPYVIWGYVATVAGFIILIQAMMKFRNKNYELFLAIHILFAVFWIVGGWIHVADDGYERFYIAAVAAWCFDRVMRFARLFAFGIQTAHVQLKANETLKVTVPRPKYWKPFPGCHAFVHFMRPTCFWQSHPFTIVDSVEKDNTIVFYMKVKGGATHGLYQYLAQQPGHAANIKMSVEGPYGNRIPISKYSTSVFLAGGNGIPGLYSEAIDLVKKSSGERKIRFYWVIRHWKSMEWFYEELKKFEGTCVEPIVYVTQPGSGLVEPIGSSDEASSSDDEKKNDVEKSEDHVQNLMQSLHFIEFREGRPDLDAIVKQEISESDGPIGIVSCAHPSMVHGIRYAVTHSLDASKHRVDYFEQIQSW</sequence>
<dbReference type="SUPFAM" id="SSF63380">
    <property type="entry name" value="Riboflavin synthase domain-like"/>
    <property type="match status" value="1"/>
</dbReference>
<evidence type="ECO:0000256" key="7">
    <source>
        <dbReference type="ARBA" id="ARBA00022692"/>
    </source>
</evidence>
<keyword evidence="11" id="KW-0560">Oxidoreductase</keyword>
<dbReference type="Pfam" id="PF01794">
    <property type="entry name" value="Ferric_reduct"/>
    <property type="match status" value="1"/>
</dbReference>
<protein>
    <recommendedName>
        <fullName evidence="3">ferric-chelate reductase (NADPH)</fullName>
        <ecNumber evidence="3">1.16.1.9</ecNumber>
    </recommendedName>
</protein>
<dbReference type="InterPro" id="IPR013112">
    <property type="entry name" value="FAD-bd_8"/>
</dbReference>
<dbReference type="SUPFAM" id="SSF52343">
    <property type="entry name" value="Ferredoxin reductase-like, C-terminal NADP-linked domain"/>
    <property type="match status" value="1"/>
</dbReference>
<dbReference type="Proteomes" id="UP001497600">
    <property type="component" value="Chromosome E"/>
</dbReference>
<feature type="compositionally biased region" description="Basic and acidic residues" evidence="16">
    <location>
        <begin position="610"/>
        <end position="621"/>
    </location>
</feature>
<dbReference type="Gene3D" id="3.40.50.80">
    <property type="entry name" value="Nucleotide-binding domain of ferredoxin-NADP reductase (FNR) module"/>
    <property type="match status" value="1"/>
</dbReference>
<keyword evidence="10 17" id="KW-1133">Transmembrane helix</keyword>
<keyword evidence="18" id="KW-0732">Signal</keyword>